<proteinExistence type="predicted"/>
<accession>A0A6L7EX26</accession>
<comment type="caution">
    <text evidence="1">The sequence shown here is derived from an EMBL/GenBank/DDBJ whole genome shotgun (WGS) entry which is preliminary data.</text>
</comment>
<evidence type="ECO:0000313" key="2">
    <source>
        <dbReference type="Proteomes" id="UP000473325"/>
    </source>
</evidence>
<dbReference type="SUPFAM" id="SSF46689">
    <property type="entry name" value="Homeodomain-like"/>
    <property type="match status" value="1"/>
</dbReference>
<keyword evidence="2" id="KW-1185">Reference proteome</keyword>
<organism evidence="1 2">
    <name type="scientific">Nocardioides flavescens</name>
    <dbReference type="NCBI Taxonomy" id="2691959"/>
    <lineage>
        <taxon>Bacteria</taxon>
        <taxon>Bacillati</taxon>
        <taxon>Actinomycetota</taxon>
        <taxon>Actinomycetes</taxon>
        <taxon>Propionibacteriales</taxon>
        <taxon>Nocardioidaceae</taxon>
        <taxon>Nocardioides</taxon>
    </lineage>
</organism>
<dbReference type="EMBL" id="WUEK01000002">
    <property type="protein sequence ID" value="MXG88805.1"/>
    <property type="molecule type" value="Genomic_DNA"/>
</dbReference>
<dbReference type="Pfam" id="PF13565">
    <property type="entry name" value="HTH_32"/>
    <property type="match status" value="1"/>
</dbReference>
<sequence length="357" mass="37379">MANRPAPAVVLGRRERRGLDRLDRGDDTALALRARIVLLAATGASRSGIADDLGVSRATVHTWCTRWTESGLSGLDARPRTGRPTTVEAHDVVRATLRRPLGRGAAPHWTARSLAEHLGIGRSSVSRAWQRYGVRPDQGGGFRFDTDPGLLARGGRLVAVHADRRHRLAVVAVDGPVADRLAGHGVVTTVHAAPLGGSGAHGPRTTVLTTVQTPGGSDLATALARLAARPETPADTLAAAQRGRSGLLSDARLHLVAQDPRSLAAPEVADWLAAHEVPGHAVTDPAVWPGLVAACLLLGERRPGAATTALGSPVEPRLTAALREEVPAGATLSWVTSLRESGRPVVPLRRTAERDAG</sequence>
<name>A0A6L7EX26_9ACTN</name>
<gene>
    <name evidence="1" type="ORF">GRQ65_04495</name>
</gene>
<dbReference type="AlphaFoldDB" id="A0A6L7EX26"/>
<dbReference type="Proteomes" id="UP000473325">
    <property type="component" value="Unassembled WGS sequence"/>
</dbReference>
<dbReference type="InterPro" id="IPR009057">
    <property type="entry name" value="Homeodomain-like_sf"/>
</dbReference>
<dbReference type="Gene3D" id="1.10.10.60">
    <property type="entry name" value="Homeodomain-like"/>
    <property type="match status" value="1"/>
</dbReference>
<dbReference type="RefSeq" id="WP_160875535.1">
    <property type="nucleotide sequence ID" value="NZ_WUEK01000002.1"/>
</dbReference>
<evidence type="ECO:0000313" key="1">
    <source>
        <dbReference type="EMBL" id="MXG88805.1"/>
    </source>
</evidence>
<reference evidence="1 2" key="1">
    <citation type="submission" date="2019-12" db="EMBL/GenBank/DDBJ databases">
        <authorList>
            <person name="Kun Z."/>
        </authorList>
    </citation>
    <scope>NUCLEOTIDE SEQUENCE [LARGE SCALE GENOMIC DNA]</scope>
    <source>
        <strain evidence="1 2">YIM 123512</strain>
    </source>
</reference>
<protein>
    <submittedName>
        <fullName evidence="1">Helix-turn-helix domain-containing protein</fullName>
    </submittedName>
</protein>